<feature type="transmembrane region" description="Helical" evidence="1">
    <location>
        <begin position="65"/>
        <end position="82"/>
    </location>
</feature>
<dbReference type="SUPFAM" id="SSF55874">
    <property type="entry name" value="ATPase domain of HSP90 chaperone/DNA topoisomerase II/histidine kinase"/>
    <property type="match status" value="1"/>
</dbReference>
<proteinExistence type="predicted"/>
<keyword evidence="1" id="KW-1133">Transmembrane helix</keyword>
<dbReference type="Pfam" id="PF14501">
    <property type="entry name" value="HATPase_c_5"/>
    <property type="match status" value="1"/>
</dbReference>
<keyword evidence="1" id="KW-0812">Transmembrane</keyword>
<dbReference type="PANTHER" id="PTHR40448">
    <property type="entry name" value="TWO-COMPONENT SENSOR HISTIDINE KINASE"/>
    <property type="match status" value="1"/>
</dbReference>
<dbReference type="EMBL" id="JEOB01000004">
    <property type="protein sequence ID" value="EXM38432.1"/>
    <property type="molecule type" value="Genomic_DNA"/>
</dbReference>
<evidence type="ECO:0000313" key="3">
    <source>
        <dbReference type="EMBL" id="EXM38432.1"/>
    </source>
</evidence>
<dbReference type="InterPro" id="IPR036890">
    <property type="entry name" value="HATPase_C_sf"/>
</dbReference>
<evidence type="ECO:0000256" key="1">
    <source>
        <dbReference type="SAM" id="Phobius"/>
    </source>
</evidence>
<feature type="transmembrane region" description="Helical" evidence="1">
    <location>
        <begin position="40"/>
        <end position="59"/>
    </location>
</feature>
<comment type="caution">
    <text evidence="3">The sequence shown here is derived from an EMBL/GenBank/DDBJ whole genome shotgun (WGS) entry which is preliminary data.</text>
</comment>
<dbReference type="InterPro" id="IPR003594">
    <property type="entry name" value="HATPase_dom"/>
</dbReference>
<evidence type="ECO:0000313" key="4">
    <source>
        <dbReference type="Proteomes" id="UP000021369"/>
    </source>
</evidence>
<reference evidence="3 4" key="1">
    <citation type="submission" date="2013-06" db="EMBL/GenBank/DDBJ databases">
        <title>Rumen cellulosomics: divergent fiber-degrading strategies revealed by comparative genome-wide analysis of six Ruminococcal strains.</title>
        <authorList>
            <person name="Dassa B."/>
            <person name="Borovok I."/>
            <person name="Lamed R."/>
            <person name="Flint H."/>
            <person name="Yeoman C.J."/>
            <person name="White B."/>
            <person name="Bayer E.A."/>
        </authorList>
    </citation>
    <scope>NUCLEOTIDE SEQUENCE [LARGE SCALE GENOMIC DNA]</scope>
    <source>
        <strain evidence="3 4">SY3</strain>
    </source>
</reference>
<feature type="transmembrane region" description="Helical" evidence="1">
    <location>
        <begin position="154"/>
        <end position="178"/>
    </location>
</feature>
<feature type="transmembrane region" description="Helical" evidence="1">
    <location>
        <begin position="190"/>
        <end position="209"/>
    </location>
</feature>
<dbReference type="Gene3D" id="1.10.287.130">
    <property type="match status" value="1"/>
</dbReference>
<sequence>MIKPYQLTPVLIQLMYGTAFSLCTLITMNDLFYRKIKRPVFFLVISGLLFGAAAFIENIWFGSMILEPLFLLHTAAAFFILTKKSRDHLLSLVLAELFSASLICSVQTAIFSVSNVTERKFIGVTLLYLSAYIIATGFVYLLKVLARSDDRESLSIPQMILLTGITASVTAIIGRSFSMSDYVPDVSPEAAIPSMLMLMSVTVLLLLSVKQQQAKRFREMTELSEQYMIAQARHFEQTRAADAEMRMLRHDMKNHITVMNGLYRSGKTDELGEYLNGLSDSFADSLAVNDTGSEIADAIISEKRAAAETSRTKLVCDGSLKGLAINAVILCTVLSNLLDNAIEAAEQTDNERIITLTAKRTSSFYFISISNPCRGYVDVSADMITTKPDREHHGLGLKSVRNTLEKCGGTLELSCKKAGEGYVFTAEVILPANK</sequence>
<dbReference type="RefSeq" id="WP_037289024.1">
    <property type="nucleotide sequence ID" value="NZ_JEOB01000004.1"/>
</dbReference>
<dbReference type="Proteomes" id="UP000021369">
    <property type="component" value="Unassembled WGS sequence"/>
</dbReference>
<name>A0A011UZ09_RUMAL</name>
<feature type="transmembrane region" description="Helical" evidence="1">
    <location>
        <begin position="6"/>
        <end position="28"/>
    </location>
</feature>
<organism evidence="3 4">
    <name type="scientific">Ruminococcus albus SY3</name>
    <dbReference type="NCBI Taxonomy" id="1341156"/>
    <lineage>
        <taxon>Bacteria</taxon>
        <taxon>Bacillati</taxon>
        <taxon>Bacillota</taxon>
        <taxon>Clostridia</taxon>
        <taxon>Eubacteriales</taxon>
        <taxon>Oscillospiraceae</taxon>
        <taxon>Ruminococcus</taxon>
    </lineage>
</organism>
<dbReference type="SMART" id="SM00387">
    <property type="entry name" value="HATPase_c"/>
    <property type="match status" value="1"/>
</dbReference>
<evidence type="ECO:0000259" key="2">
    <source>
        <dbReference type="SMART" id="SM00387"/>
    </source>
</evidence>
<dbReference type="Gene3D" id="3.30.565.10">
    <property type="entry name" value="Histidine kinase-like ATPase, C-terminal domain"/>
    <property type="match status" value="1"/>
</dbReference>
<dbReference type="OrthoDB" id="3173688at2"/>
<gene>
    <name evidence="3" type="ORF">RASY3_13245</name>
</gene>
<feature type="domain" description="Histidine kinase/HSP90-like ATPase" evidence="2">
    <location>
        <begin position="325"/>
        <end position="434"/>
    </location>
</feature>
<accession>A0A011UZ09</accession>
<dbReference type="GO" id="GO:0042802">
    <property type="term" value="F:identical protein binding"/>
    <property type="evidence" value="ECO:0007669"/>
    <property type="project" value="TreeGrafter"/>
</dbReference>
<protein>
    <recommendedName>
        <fullName evidence="2">Histidine kinase/HSP90-like ATPase domain-containing protein</fullName>
    </recommendedName>
</protein>
<dbReference type="PATRIC" id="fig|1341156.4.peg.3669"/>
<dbReference type="AlphaFoldDB" id="A0A011UZ09"/>
<keyword evidence="1" id="KW-0472">Membrane</keyword>
<feature type="transmembrane region" description="Helical" evidence="1">
    <location>
        <begin position="122"/>
        <end position="142"/>
    </location>
</feature>
<keyword evidence="4" id="KW-1185">Reference proteome</keyword>
<dbReference type="PANTHER" id="PTHR40448:SF1">
    <property type="entry name" value="TWO-COMPONENT SENSOR HISTIDINE KINASE"/>
    <property type="match status" value="1"/>
</dbReference>
<dbReference type="CDD" id="cd16935">
    <property type="entry name" value="HATPase_AgrC-ComD-like"/>
    <property type="match status" value="1"/>
</dbReference>
<feature type="transmembrane region" description="Helical" evidence="1">
    <location>
        <begin position="89"/>
        <end position="110"/>
    </location>
</feature>
<dbReference type="InterPro" id="IPR032834">
    <property type="entry name" value="NatK-like_C"/>
</dbReference>